<dbReference type="CDD" id="cd00082">
    <property type="entry name" value="HisKA"/>
    <property type="match status" value="1"/>
</dbReference>
<evidence type="ECO:0000313" key="15">
    <source>
        <dbReference type="EMBL" id="NIJ64052.1"/>
    </source>
</evidence>
<dbReference type="InterPro" id="IPR050428">
    <property type="entry name" value="TCS_sensor_his_kinase"/>
</dbReference>
<evidence type="ECO:0000256" key="11">
    <source>
        <dbReference type="SAM" id="MobiDB-lite"/>
    </source>
</evidence>
<dbReference type="GO" id="GO:0000155">
    <property type="term" value="F:phosphorelay sensor kinase activity"/>
    <property type="evidence" value="ECO:0007669"/>
    <property type="project" value="InterPro"/>
</dbReference>
<evidence type="ECO:0000256" key="3">
    <source>
        <dbReference type="ARBA" id="ARBA00012438"/>
    </source>
</evidence>
<dbReference type="PANTHER" id="PTHR45436">
    <property type="entry name" value="SENSOR HISTIDINE KINASE YKOH"/>
    <property type="match status" value="1"/>
</dbReference>
<dbReference type="InterPro" id="IPR003594">
    <property type="entry name" value="HATPase_dom"/>
</dbReference>
<dbReference type="Pfam" id="PF02518">
    <property type="entry name" value="HATPase_c"/>
    <property type="match status" value="1"/>
</dbReference>
<feature type="region of interest" description="Disordered" evidence="11">
    <location>
        <begin position="429"/>
        <end position="471"/>
    </location>
</feature>
<evidence type="ECO:0000259" key="13">
    <source>
        <dbReference type="PROSITE" id="PS50109"/>
    </source>
</evidence>
<dbReference type="PROSITE" id="PS50885">
    <property type="entry name" value="HAMP"/>
    <property type="match status" value="1"/>
</dbReference>
<evidence type="ECO:0000256" key="5">
    <source>
        <dbReference type="ARBA" id="ARBA00022679"/>
    </source>
</evidence>
<dbReference type="Gene3D" id="1.10.287.130">
    <property type="match status" value="1"/>
</dbReference>
<keyword evidence="9" id="KW-0902">Two-component regulatory system</keyword>
<keyword evidence="7 15" id="KW-0418">Kinase</keyword>
<keyword evidence="6 12" id="KW-0812">Transmembrane</keyword>
<keyword evidence="4" id="KW-0597">Phosphoprotein</keyword>
<evidence type="ECO:0000313" key="16">
    <source>
        <dbReference type="Proteomes" id="UP000564677"/>
    </source>
</evidence>
<dbReference type="InterPro" id="IPR036890">
    <property type="entry name" value="HATPase_C_sf"/>
</dbReference>
<dbReference type="AlphaFoldDB" id="A0A7X5UYP4"/>
<name>A0A7X5UYP4_9SPHN</name>
<evidence type="ECO:0000256" key="6">
    <source>
        <dbReference type="ARBA" id="ARBA00022692"/>
    </source>
</evidence>
<dbReference type="Gene3D" id="3.30.565.10">
    <property type="entry name" value="Histidine kinase-like ATPase, C-terminal domain"/>
    <property type="match status" value="1"/>
</dbReference>
<organism evidence="15 16">
    <name type="scientific">Sphingomonas leidyi</name>
    <dbReference type="NCBI Taxonomy" id="68569"/>
    <lineage>
        <taxon>Bacteria</taxon>
        <taxon>Pseudomonadati</taxon>
        <taxon>Pseudomonadota</taxon>
        <taxon>Alphaproteobacteria</taxon>
        <taxon>Sphingomonadales</taxon>
        <taxon>Sphingomonadaceae</taxon>
        <taxon>Sphingomonas</taxon>
    </lineage>
</organism>
<evidence type="ECO:0000256" key="2">
    <source>
        <dbReference type="ARBA" id="ARBA00004141"/>
    </source>
</evidence>
<dbReference type="Proteomes" id="UP000564677">
    <property type="component" value="Unassembled WGS sequence"/>
</dbReference>
<reference evidence="15 16" key="1">
    <citation type="submission" date="2020-03" db="EMBL/GenBank/DDBJ databases">
        <title>Genomic Encyclopedia of Type Strains, Phase IV (KMG-IV): sequencing the most valuable type-strain genomes for metagenomic binning, comparative biology and taxonomic classification.</title>
        <authorList>
            <person name="Goeker M."/>
        </authorList>
    </citation>
    <scope>NUCLEOTIDE SEQUENCE [LARGE SCALE GENOMIC DNA]</scope>
    <source>
        <strain evidence="15 16">DSM 4733</strain>
    </source>
</reference>
<feature type="domain" description="Histidine kinase" evidence="13">
    <location>
        <begin position="225"/>
        <end position="427"/>
    </location>
</feature>
<keyword evidence="16" id="KW-1185">Reference proteome</keyword>
<dbReference type="PROSITE" id="PS50109">
    <property type="entry name" value="HIS_KIN"/>
    <property type="match status" value="1"/>
</dbReference>
<keyword evidence="8 12" id="KW-1133">Transmembrane helix</keyword>
<dbReference type="SUPFAM" id="SSF55874">
    <property type="entry name" value="ATPase domain of HSP90 chaperone/DNA topoisomerase II/histidine kinase"/>
    <property type="match status" value="1"/>
</dbReference>
<dbReference type="SMART" id="SM00388">
    <property type="entry name" value="HisKA"/>
    <property type="match status" value="1"/>
</dbReference>
<dbReference type="SUPFAM" id="SSF47384">
    <property type="entry name" value="Homodimeric domain of signal transducing histidine kinase"/>
    <property type="match status" value="1"/>
</dbReference>
<comment type="caution">
    <text evidence="15">The sequence shown here is derived from an EMBL/GenBank/DDBJ whole genome shotgun (WGS) entry which is preliminary data.</text>
</comment>
<keyword evidence="10 12" id="KW-0472">Membrane</keyword>
<accession>A0A7X5UYP4</accession>
<dbReference type="CDD" id="cd00075">
    <property type="entry name" value="HATPase"/>
    <property type="match status" value="1"/>
</dbReference>
<feature type="domain" description="HAMP" evidence="14">
    <location>
        <begin position="164"/>
        <end position="217"/>
    </location>
</feature>
<dbReference type="GO" id="GO:0005886">
    <property type="term" value="C:plasma membrane"/>
    <property type="evidence" value="ECO:0007669"/>
    <property type="project" value="TreeGrafter"/>
</dbReference>
<dbReference type="InterPro" id="IPR003661">
    <property type="entry name" value="HisK_dim/P_dom"/>
</dbReference>
<evidence type="ECO:0000256" key="12">
    <source>
        <dbReference type="SAM" id="Phobius"/>
    </source>
</evidence>
<dbReference type="InterPro" id="IPR003660">
    <property type="entry name" value="HAMP_dom"/>
</dbReference>
<evidence type="ECO:0000256" key="4">
    <source>
        <dbReference type="ARBA" id="ARBA00022553"/>
    </source>
</evidence>
<comment type="catalytic activity">
    <reaction evidence="1">
        <text>ATP + protein L-histidine = ADP + protein N-phospho-L-histidine.</text>
        <dbReference type="EC" id="2.7.13.3"/>
    </reaction>
</comment>
<keyword evidence="5" id="KW-0808">Transferase</keyword>
<evidence type="ECO:0000256" key="8">
    <source>
        <dbReference type="ARBA" id="ARBA00022989"/>
    </source>
</evidence>
<proteinExistence type="predicted"/>
<comment type="subcellular location">
    <subcellularLocation>
        <location evidence="2">Membrane</location>
        <topology evidence="2">Multi-pass membrane protein</topology>
    </subcellularLocation>
</comment>
<evidence type="ECO:0000256" key="7">
    <source>
        <dbReference type="ARBA" id="ARBA00022777"/>
    </source>
</evidence>
<evidence type="ECO:0000259" key="14">
    <source>
        <dbReference type="PROSITE" id="PS50885"/>
    </source>
</evidence>
<gene>
    <name evidence="15" type="ORF">FHR20_000983</name>
</gene>
<dbReference type="InterPro" id="IPR036097">
    <property type="entry name" value="HisK_dim/P_sf"/>
</dbReference>
<dbReference type="SMART" id="SM00387">
    <property type="entry name" value="HATPase_c"/>
    <property type="match status" value="1"/>
</dbReference>
<dbReference type="RefSeq" id="WP_167298463.1">
    <property type="nucleotide sequence ID" value="NZ_JAASQV010000001.1"/>
</dbReference>
<dbReference type="InterPro" id="IPR005467">
    <property type="entry name" value="His_kinase_dom"/>
</dbReference>
<evidence type="ECO:0000256" key="9">
    <source>
        <dbReference type="ARBA" id="ARBA00023012"/>
    </source>
</evidence>
<sequence length="471" mass="51183">MFWQLFLSQVVLVLFLAVFLPMLLGYLLSTTADQFVADKLRHEALIIATGSPIRSQAGGFTFEGRLGVTDTGGLDFESSSGLPPIPLADLERGDTPIFFKYGRYDVVTLPAPRPGRQEWIVVAQDRTFPNHIVDDVVTTFLERSGWIVPASLFASLIIGLLILGRVTGRFRRMARQADAIGLDHIGRRLEPTSVPLEAVPLVHATNNALDRLEAGYRFQGEFIGNVAHELRTPLALISLRLEALDPSPERDAVQLGVERANRVVQQLMDLAIVDRHHPRVEIFDPVALAGEVVSVMAPLALRRDHDINFTAPTGVHAWVEGITGLVQIALTNLIDNAVRHTPAGCTVSVRVEQDGSMVVADDGPGFTVEIVAKQIKRYRKEGANRTDSAGLGLSIVERIMTACGGTLEIDNLAPNGTRCVVRLRAVPPPPDTIAPSGPARPRRKQAWQFAQKSIVASDADRDAGRGAPGSI</sequence>
<evidence type="ECO:0000256" key="1">
    <source>
        <dbReference type="ARBA" id="ARBA00000085"/>
    </source>
</evidence>
<dbReference type="PANTHER" id="PTHR45436:SF15">
    <property type="entry name" value="SENSOR HISTIDINE KINASE CUSS"/>
    <property type="match status" value="1"/>
</dbReference>
<feature type="transmembrane region" description="Helical" evidence="12">
    <location>
        <begin position="146"/>
        <end position="166"/>
    </location>
</feature>
<evidence type="ECO:0000256" key="10">
    <source>
        <dbReference type="ARBA" id="ARBA00023136"/>
    </source>
</evidence>
<dbReference type="Pfam" id="PF00512">
    <property type="entry name" value="HisKA"/>
    <property type="match status" value="1"/>
</dbReference>
<dbReference type="EMBL" id="JAASQV010000001">
    <property type="protein sequence ID" value="NIJ64052.1"/>
    <property type="molecule type" value="Genomic_DNA"/>
</dbReference>
<protein>
    <recommendedName>
        <fullName evidence="3">histidine kinase</fullName>
        <ecNumber evidence="3">2.7.13.3</ecNumber>
    </recommendedName>
</protein>
<dbReference type="EC" id="2.7.13.3" evidence="3"/>